<dbReference type="Proteomes" id="UP000190166">
    <property type="component" value="Unassembled WGS sequence"/>
</dbReference>
<dbReference type="AlphaFoldDB" id="A0A1T5NN07"/>
<dbReference type="Gene3D" id="3.30.530.20">
    <property type="match status" value="1"/>
</dbReference>
<protein>
    <submittedName>
        <fullName evidence="3">Activator of Hsp90 ATPase homolog 1-like protein</fullName>
    </submittedName>
</protein>
<feature type="domain" description="Activator of Hsp90 ATPase homologue 1/2-like C-terminal" evidence="2">
    <location>
        <begin position="13"/>
        <end position="127"/>
    </location>
</feature>
<evidence type="ECO:0000256" key="1">
    <source>
        <dbReference type="ARBA" id="ARBA00006817"/>
    </source>
</evidence>
<reference evidence="3 4" key="1">
    <citation type="submission" date="2017-02" db="EMBL/GenBank/DDBJ databases">
        <authorList>
            <person name="Peterson S.W."/>
        </authorList>
    </citation>
    <scope>NUCLEOTIDE SEQUENCE [LARGE SCALE GENOMIC DNA]</scope>
    <source>
        <strain evidence="3 4">DSM 18108</strain>
    </source>
</reference>
<name>A0A1T5NN07_9BACT</name>
<proteinExistence type="inferred from homology"/>
<comment type="similarity">
    <text evidence="1">Belongs to the AHA1 family.</text>
</comment>
<dbReference type="RefSeq" id="WP_079469517.1">
    <property type="nucleotide sequence ID" value="NZ_FUZZ01000001.1"/>
</dbReference>
<dbReference type="InterPro" id="IPR013538">
    <property type="entry name" value="ASHA1/2-like_C"/>
</dbReference>
<dbReference type="Pfam" id="PF08327">
    <property type="entry name" value="AHSA1"/>
    <property type="match status" value="1"/>
</dbReference>
<sequence>MDKPVIKKTIDINASTKKVWSVFTDPTITKQMGGEYVSDWKVGSSFGWKGKDSSVYTNGKIIELEPGKLLKHSLLDLKDKDRLLSVITYEFIKNGDSTILSATEEINYEITDYLFKEANEGWDAALQLVKYVAEKL</sequence>
<gene>
    <name evidence="3" type="ORF">SAMN05660461_2331</name>
</gene>
<evidence type="ECO:0000313" key="3">
    <source>
        <dbReference type="EMBL" id="SKD01861.1"/>
    </source>
</evidence>
<evidence type="ECO:0000313" key="4">
    <source>
        <dbReference type="Proteomes" id="UP000190166"/>
    </source>
</evidence>
<keyword evidence="4" id="KW-1185">Reference proteome</keyword>
<dbReference type="EMBL" id="FUZZ01000001">
    <property type="protein sequence ID" value="SKD01861.1"/>
    <property type="molecule type" value="Genomic_DNA"/>
</dbReference>
<accession>A0A1T5NN07</accession>
<dbReference type="SUPFAM" id="SSF55961">
    <property type="entry name" value="Bet v1-like"/>
    <property type="match status" value="1"/>
</dbReference>
<dbReference type="STRING" id="393003.SAMN05660461_2331"/>
<organism evidence="3 4">
    <name type="scientific">Chitinophaga ginsengisegetis</name>
    <dbReference type="NCBI Taxonomy" id="393003"/>
    <lineage>
        <taxon>Bacteria</taxon>
        <taxon>Pseudomonadati</taxon>
        <taxon>Bacteroidota</taxon>
        <taxon>Chitinophagia</taxon>
        <taxon>Chitinophagales</taxon>
        <taxon>Chitinophagaceae</taxon>
        <taxon>Chitinophaga</taxon>
    </lineage>
</organism>
<dbReference type="InterPro" id="IPR023393">
    <property type="entry name" value="START-like_dom_sf"/>
</dbReference>
<evidence type="ECO:0000259" key="2">
    <source>
        <dbReference type="Pfam" id="PF08327"/>
    </source>
</evidence>